<dbReference type="OrthoDB" id="2657919at2759"/>
<dbReference type="Proteomes" id="UP000714275">
    <property type="component" value="Unassembled WGS sequence"/>
</dbReference>
<sequence>MVAAYRFDLLAAASVGFKIIYVPWPPGDLREARDSMCSKKDGGEVDLVQGFQELARLVGEVQQN</sequence>
<dbReference type="EMBL" id="JABBWD010000006">
    <property type="protein sequence ID" value="KAG1781126.1"/>
    <property type="molecule type" value="Genomic_DNA"/>
</dbReference>
<dbReference type="AlphaFoldDB" id="A0A9P7D768"/>
<reference evidence="1" key="1">
    <citation type="journal article" date="2020" name="New Phytol.">
        <title>Comparative genomics reveals dynamic genome evolution in host specialist ectomycorrhizal fungi.</title>
        <authorList>
            <person name="Lofgren L.A."/>
            <person name="Nguyen N.H."/>
            <person name="Vilgalys R."/>
            <person name="Ruytinx J."/>
            <person name="Liao H.L."/>
            <person name="Branco S."/>
            <person name="Kuo A."/>
            <person name="LaButti K."/>
            <person name="Lipzen A."/>
            <person name="Andreopoulos W."/>
            <person name="Pangilinan J."/>
            <person name="Riley R."/>
            <person name="Hundley H."/>
            <person name="Na H."/>
            <person name="Barry K."/>
            <person name="Grigoriev I.V."/>
            <person name="Stajich J.E."/>
            <person name="Kennedy P.G."/>
        </authorList>
    </citation>
    <scope>NUCLEOTIDE SEQUENCE</scope>
    <source>
        <strain evidence="1">DOB743</strain>
    </source>
</reference>
<organism evidence="1 2">
    <name type="scientific">Suillus placidus</name>
    <dbReference type="NCBI Taxonomy" id="48579"/>
    <lineage>
        <taxon>Eukaryota</taxon>
        <taxon>Fungi</taxon>
        <taxon>Dikarya</taxon>
        <taxon>Basidiomycota</taxon>
        <taxon>Agaricomycotina</taxon>
        <taxon>Agaricomycetes</taxon>
        <taxon>Agaricomycetidae</taxon>
        <taxon>Boletales</taxon>
        <taxon>Suillineae</taxon>
        <taxon>Suillaceae</taxon>
        <taxon>Suillus</taxon>
    </lineage>
</organism>
<protein>
    <submittedName>
        <fullName evidence="1">Uncharacterized protein</fullName>
    </submittedName>
</protein>
<accession>A0A9P7D768</accession>
<evidence type="ECO:0000313" key="1">
    <source>
        <dbReference type="EMBL" id="KAG1781126.1"/>
    </source>
</evidence>
<evidence type="ECO:0000313" key="2">
    <source>
        <dbReference type="Proteomes" id="UP000714275"/>
    </source>
</evidence>
<proteinExistence type="predicted"/>
<keyword evidence="2" id="KW-1185">Reference proteome</keyword>
<gene>
    <name evidence="1" type="ORF">EV702DRAFT_645348</name>
</gene>
<comment type="caution">
    <text evidence="1">The sequence shown here is derived from an EMBL/GenBank/DDBJ whole genome shotgun (WGS) entry which is preliminary data.</text>
</comment>
<name>A0A9P7D768_9AGAM</name>